<organism evidence="2 3">
    <name type="scientific">Convivina praedatoris</name>
    <dbReference type="NCBI Taxonomy" id="2880963"/>
    <lineage>
        <taxon>Bacteria</taxon>
        <taxon>Bacillati</taxon>
        <taxon>Bacillota</taxon>
        <taxon>Bacilli</taxon>
        <taxon>Lactobacillales</taxon>
        <taxon>Lactobacillaceae</taxon>
        <taxon>Convivina</taxon>
    </lineage>
</organism>
<keyword evidence="3" id="KW-1185">Reference proteome</keyword>
<dbReference type="PANTHER" id="PTHR37301">
    <property type="entry name" value="DNA-BINDING PROTEIN-RELATED"/>
    <property type="match status" value="1"/>
</dbReference>
<dbReference type="InterPro" id="IPR001387">
    <property type="entry name" value="Cro/C1-type_HTH"/>
</dbReference>
<evidence type="ECO:0000259" key="1">
    <source>
        <dbReference type="PROSITE" id="PS50943"/>
    </source>
</evidence>
<dbReference type="PROSITE" id="PS50943">
    <property type="entry name" value="HTH_CROC1"/>
    <property type="match status" value="1"/>
</dbReference>
<comment type="caution">
    <text evidence="2">The sequence shown here is derived from an EMBL/GenBank/DDBJ whole genome shotgun (WGS) entry which is preliminary data.</text>
</comment>
<dbReference type="SMART" id="SM00530">
    <property type="entry name" value="HTH_XRE"/>
    <property type="match status" value="1"/>
</dbReference>
<reference evidence="2" key="1">
    <citation type="submission" date="2022-03" db="EMBL/GenBank/DDBJ databases">
        <authorList>
            <person name="Hettiarachchi G."/>
        </authorList>
    </citation>
    <scope>NUCLEOTIDE SEQUENCE</scope>
    <source>
        <strain evidence="2">LMG 32447</strain>
    </source>
</reference>
<feature type="domain" description="HTH cro/C1-type" evidence="1">
    <location>
        <begin position="6"/>
        <end position="61"/>
    </location>
</feature>
<dbReference type="EMBL" id="CAKOEU010000002">
    <property type="protein sequence ID" value="CAH1852004.1"/>
    <property type="molecule type" value="Genomic_DNA"/>
</dbReference>
<proteinExistence type="predicted"/>
<dbReference type="Gene3D" id="1.10.260.40">
    <property type="entry name" value="lambda repressor-like DNA-binding domains"/>
    <property type="match status" value="1"/>
</dbReference>
<dbReference type="CDD" id="cd00093">
    <property type="entry name" value="HTH_XRE"/>
    <property type="match status" value="1"/>
</dbReference>
<dbReference type="SUPFAM" id="SSF47413">
    <property type="entry name" value="lambda repressor-like DNA-binding domains"/>
    <property type="match status" value="1"/>
</dbReference>
<accession>A0ABN8H825</accession>
<dbReference type="InterPro" id="IPR010982">
    <property type="entry name" value="Lambda_DNA-bd_dom_sf"/>
</dbReference>
<gene>
    <name evidence="2" type="ORF">LMG032447_00461</name>
</gene>
<dbReference type="Pfam" id="PF13443">
    <property type="entry name" value="HTH_26"/>
    <property type="match status" value="1"/>
</dbReference>
<evidence type="ECO:0000313" key="2">
    <source>
        <dbReference type="EMBL" id="CAH1852004.1"/>
    </source>
</evidence>
<protein>
    <recommendedName>
        <fullName evidence="1">HTH cro/C1-type domain-containing protein</fullName>
    </recommendedName>
</protein>
<dbReference type="PANTHER" id="PTHR37301:SF1">
    <property type="entry name" value="DNA-BINDING PROTEIN"/>
    <property type="match status" value="1"/>
</dbReference>
<dbReference type="RefSeq" id="WP_248705895.1">
    <property type="nucleotide sequence ID" value="NZ_CAKOET010000002.1"/>
</dbReference>
<dbReference type="Proteomes" id="UP000838102">
    <property type="component" value="Unassembled WGS sequence"/>
</dbReference>
<sequence>MIKVNLDKVLLDRQISSKDLAQAIGITPANLSILKTGKAKGIRFSTLEKICALLNCQPGDILEYAAD</sequence>
<evidence type="ECO:0000313" key="3">
    <source>
        <dbReference type="Proteomes" id="UP000838102"/>
    </source>
</evidence>
<name>A0ABN8H825_9LACO</name>